<evidence type="ECO:0000256" key="1">
    <source>
        <dbReference type="ARBA" id="ARBA00022801"/>
    </source>
</evidence>
<gene>
    <name evidence="4" type="ORF">RSOLAG22IIIB_07191</name>
</gene>
<reference evidence="4 5" key="1">
    <citation type="submission" date="2015-07" db="EMBL/GenBank/DDBJ databases">
        <authorList>
            <person name="Noorani M."/>
        </authorList>
    </citation>
    <scope>NUCLEOTIDE SEQUENCE [LARGE SCALE GENOMIC DNA]</scope>
    <source>
        <strain evidence="4">BBA 69670</strain>
    </source>
</reference>
<dbReference type="InterPro" id="IPR000675">
    <property type="entry name" value="Cutinase/axe"/>
</dbReference>
<keyword evidence="3" id="KW-0732">Signal</keyword>
<keyword evidence="2" id="KW-1015">Disulfide bond</keyword>
<dbReference type="PANTHER" id="PTHR33630:SF9">
    <property type="entry name" value="CUTINASE 4"/>
    <property type="match status" value="1"/>
</dbReference>
<dbReference type="InterPro" id="IPR029058">
    <property type="entry name" value="AB_hydrolase_fold"/>
</dbReference>
<dbReference type="SUPFAM" id="SSF53474">
    <property type="entry name" value="alpha/beta-Hydrolases"/>
    <property type="match status" value="1"/>
</dbReference>
<sequence>MHLKHLFAPLLLAGIVSAAPANIENRESCSAVRLVHAAGTTESGLGLVGTPLAKEFASVIPGTTSYAIPYDTSTEYVASVAEGARMTEQYLAAQSARCPDQRFVLSGYSKGAMVMHKTNLSSDLKSKVFAVLVFGDPHRKVGKDNTWPINLPSVNSSPRSGHSSTQNVASFCNSGDEFCDTASARFGPHLAYSSDGSIETAVNFAKERA</sequence>
<feature type="chain" id="PRO_5005501974" evidence="3">
    <location>
        <begin position="19"/>
        <end position="209"/>
    </location>
</feature>
<feature type="signal peptide" evidence="3">
    <location>
        <begin position="1"/>
        <end position="18"/>
    </location>
</feature>
<evidence type="ECO:0000256" key="2">
    <source>
        <dbReference type="ARBA" id="ARBA00023157"/>
    </source>
</evidence>
<dbReference type="PANTHER" id="PTHR33630">
    <property type="entry name" value="CUTINASE RV1984C-RELATED-RELATED"/>
    <property type="match status" value="1"/>
</dbReference>
<protein>
    <submittedName>
        <fullName evidence="4">Cutinase Cut4</fullName>
    </submittedName>
</protein>
<keyword evidence="5" id="KW-1185">Reference proteome</keyword>
<dbReference type="Gene3D" id="3.40.50.1820">
    <property type="entry name" value="alpha/beta hydrolase"/>
    <property type="match status" value="1"/>
</dbReference>
<evidence type="ECO:0000313" key="5">
    <source>
        <dbReference type="Proteomes" id="UP000044841"/>
    </source>
</evidence>
<dbReference type="SMART" id="SM01110">
    <property type="entry name" value="Cutinase"/>
    <property type="match status" value="1"/>
</dbReference>
<dbReference type="Pfam" id="PF01083">
    <property type="entry name" value="Cutinase"/>
    <property type="match status" value="1"/>
</dbReference>
<dbReference type="Proteomes" id="UP000044841">
    <property type="component" value="Unassembled WGS sequence"/>
</dbReference>
<dbReference type="GO" id="GO:0052689">
    <property type="term" value="F:carboxylic ester hydrolase activity"/>
    <property type="evidence" value="ECO:0007669"/>
    <property type="project" value="UniProtKB-ARBA"/>
</dbReference>
<evidence type="ECO:0000256" key="3">
    <source>
        <dbReference type="SAM" id="SignalP"/>
    </source>
</evidence>
<evidence type="ECO:0000313" key="4">
    <source>
        <dbReference type="EMBL" id="CUA67113.1"/>
    </source>
</evidence>
<organism evidence="4 5">
    <name type="scientific">Rhizoctonia solani</name>
    <dbReference type="NCBI Taxonomy" id="456999"/>
    <lineage>
        <taxon>Eukaryota</taxon>
        <taxon>Fungi</taxon>
        <taxon>Dikarya</taxon>
        <taxon>Basidiomycota</taxon>
        <taxon>Agaricomycotina</taxon>
        <taxon>Agaricomycetes</taxon>
        <taxon>Cantharellales</taxon>
        <taxon>Ceratobasidiaceae</taxon>
        <taxon>Rhizoctonia</taxon>
    </lineage>
</organism>
<proteinExistence type="predicted"/>
<keyword evidence="1" id="KW-0378">Hydrolase</keyword>
<accession>A0A0K6FLS8</accession>
<name>A0A0K6FLS8_9AGAM</name>
<dbReference type="AlphaFoldDB" id="A0A0K6FLS8"/>
<dbReference type="EMBL" id="CYGV01000014">
    <property type="protein sequence ID" value="CUA67113.1"/>
    <property type="molecule type" value="Genomic_DNA"/>
</dbReference>